<comment type="caution">
    <text evidence="4">The sequence shown here is derived from an EMBL/GenBank/DDBJ whole genome shotgun (WGS) entry which is preliminary data.</text>
</comment>
<protein>
    <submittedName>
        <fullName evidence="4">Glycoside hydrolase N-terminal domain-containing protein</fullName>
    </submittedName>
</protein>
<evidence type="ECO:0000313" key="4">
    <source>
        <dbReference type="EMBL" id="MBT1702179.1"/>
    </source>
</evidence>
<feature type="domain" description="Glycosyl hydrolase family 95 N-terminal" evidence="1">
    <location>
        <begin position="31"/>
        <end position="264"/>
    </location>
</feature>
<evidence type="ECO:0000259" key="3">
    <source>
        <dbReference type="Pfam" id="PF22124"/>
    </source>
</evidence>
<feature type="domain" description="Alpha fucosidase A-like C-terminal" evidence="2">
    <location>
        <begin position="686"/>
        <end position="752"/>
    </location>
</feature>
<dbReference type="PIRSF" id="PIRSF007663">
    <property type="entry name" value="UCP007663"/>
    <property type="match status" value="1"/>
</dbReference>
<dbReference type="Pfam" id="PF21307">
    <property type="entry name" value="Glyco_hydro_95_C"/>
    <property type="match status" value="1"/>
</dbReference>
<reference evidence="4 5" key="1">
    <citation type="submission" date="2021-05" db="EMBL/GenBank/DDBJ databases">
        <title>A Polyphasic approach of four new species of the genus Ohtaekwangia: Ohtaekwangia histidinii sp. nov., Ohtaekwangia cretensis sp. nov., Ohtaekwangia indiensis sp. nov., Ohtaekwangia reichenbachii sp. nov. from diverse environment.</title>
        <authorList>
            <person name="Octaviana S."/>
        </authorList>
    </citation>
    <scope>NUCLEOTIDE SEQUENCE [LARGE SCALE GENOMIC DNA]</scope>
    <source>
        <strain evidence="4 5">PWU20</strain>
    </source>
</reference>
<dbReference type="InterPro" id="IPR008928">
    <property type="entry name" value="6-hairpin_glycosidase_sf"/>
</dbReference>
<dbReference type="InterPro" id="IPR049053">
    <property type="entry name" value="AFCA-like_C"/>
</dbReference>
<evidence type="ECO:0000259" key="2">
    <source>
        <dbReference type="Pfam" id="PF21307"/>
    </source>
</evidence>
<dbReference type="Gene3D" id="1.50.10.10">
    <property type="match status" value="1"/>
</dbReference>
<organism evidence="4 5">
    <name type="scientific">Chryseosolibacter indicus</name>
    <dbReference type="NCBI Taxonomy" id="2782351"/>
    <lineage>
        <taxon>Bacteria</taxon>
        <taxon>Pseudomonadati</taxon>
        <taxon>Bacteroidota</taxon>
        <taxon>Cytophagia</taxon>
        <taxon>Cytophagales</taxon>
        <taxon>Chryseotaleaceae</taxon>
        <taxon>Chryseosolibacter</taxon>
    </lineage>
</organism>
<keyword evidence="4" id="KW-0378">Hydrolase</keyword>
<feature type="domain" description="Glycosyl hydrolase family 95 catalytic" evidence="3">
    <location>
        <begin position="282"/>
        <end position="684"/>
    </location>
</feature>
<keyword evidence="5" id="KW-1185">Reference proteome</keyword>
<dbReference type="EMBL" id="JAHESD010000004">
    <property type="protein sequence ID" value="MBT1702179.1"/>
    <property type="molecule type" value="Genomic_DNA"/>
</dbReference>
<dbReference type="InterPro" id="IPR054363">
    <property type="entry name" value="GH95_cat"/>
</dbReference>
<proteinExistence type="predicted"/>
<evidence type="ECO:0000313" key="5">
    <source>
        <dbReference type="Proteomes" id="UP000772618"/>
    </source>
</evidence>
<accession>A0ABS5VMV6</accession>
<dbReference type="Proteomes" id="UP000772618">
    <property type="component" value="Unassembled WGS sequence"/>
</dbReference>
<dbReference type="Pfam" id="PF14498">
    <property type="entry name" value="Glyco_hyd_65N_2"/>
    <property type="match status" value="1"/>
</dbReference>
<dbReference type="RefSeq" id="WP_254151939.1">
    <property type="nucleotide sequence ID" value="NZ_JAHESD010000004.1"/>
</dbReference>
<dbReference type="InterPro" id="IPR027414">
    <property type="entry name" value="GH95_N_dom"/>
</dbReference>
<dbReference type="InterPro" id="IPR016518">
    <property type="entry name" value="Alpha-L-fucosidase"/>
</dbReference>
<dbReference type="InterPro" id="IPR012341">
    <property type="entry name" value="6hp_glycosidase-like_sf"/>
</dbReference>
<evidence type="ECO:0000259" key="1">
    <source>
        <dbReference type="Pfam" id="PF14498"/>
    </source>
</evidence>
<dbReference type="SUPFAM" id="SSF48208">
    <property type="entry name" value="Six-hairpin glycosidases"/>
    <property type="match status" value="1"/>
</dbReference>
<dbReference type="PANTHER" id="PTHR31084:SF0">
    <property type="entry name" value="ALPHA-L-FUCOSIDASE 2"/>
    <property type="match status" value="1"/>
</dbReference>
<dbReference type="Pfam" id="PF22124">
    <property type="entry name" value="Glyco_hydro_95_cat"/>
    <property type="match status" value="1"/>
</dbReference>
<gene>
    <name evidence="4" type="ORF">KK060_02755</name>
</gene>
<name>A0ABS5VMV6_9BACT</name>
<sequence length="766" mass="86737">MRLSSIKIYLFISFFTTTGFTQPIKDRPLELWFKRPASEWNEALPVGNGRLGAMVFGDVHSERLQLNESSVWSGSPADFVNPKAKESLSEIRRLLFEEKYVEADELASNAMMGDKRVESSYQTLGDLKLNFKYASSALADYKRNLNISNAIASVNYSIDDVTYTREVFSSAPDQVIVVRLSASKQKSISFILSQSRTGDKAKFTIDNKILYMREHVNSGSGVKLVSALKVINEGGVVNYLGDSIQVKEADNVTILISAATNYKQKDYEEYALRYLNNAAKLSYLKLKERHITDYQKYFNRVSFSLGANDTVNVPTDVRLSRVKKGHTDPGLITLYYQFGRYLLISSSRPGGLPANLQGIWADGLNPPWSADYHININIQMNYWLSELTNLSELHEPFLKFIDALREDGRKTAKEMYGIEGAVAHFTTDAWRFTETYGEPKWAMWPMGLAWSAQHLWEHYLFTKDLKYLRELAYPAMKDAAEFCKNWLVEDPSSGYLVSGPSISPENTFKTPEGKVATMVMGPTMDHMIIRELLTNTIDAAEILKVDEKFRESLRQVRERLTPTRVGKDGRILEWTKEFEEPEPGHRHISHLYGLHPGKELTKDSLLLKAARKTIDYRLAHGGGHTGWSRAWIINFFARLHDGELAYENLMALLQKSTLPNLFDTHPPFQIDGNFGATAGITEMLLQSHNDEILLLPALPKAWENGSIYGICARGGLVVDLDWKQGKLDQVSILSKTGGVFRIRYGSQIKEMDAVKGKRYKLNGQLH</sequence>
<dbReference type="GO" id="GO:0016787">
    <property type="term" value="F:hydrolase activity"/>
    <property type="evidence" value="ECO:0007669"/>
    <property type="project" value="UniProtKB-KW"/>
</dbReference>
<dbReference type="PANTHER" id="PTHR31084">
    <property type="entry name" value="ALPHA-L-FUCOSIDASE 2"/>
    <property type="match status" value="1"/>
</dbReference>